<dbReference type="InterPro" id="IPR047817">
    <property type="entry name" value="ABC2_TM_bact-type"/>
</dbReference>
<feature type="transmembrane region" description="Helical" evidence="6">
    <location>
        <begin position="253"/>
        <end position="271"/>
    </location>
</feature>
<dbReference type="EMBL" id="JBHSXX010000001">
    <property type="protein sequence ID" value="MFC6870080.1"/>
    <property type="molecule type" value="Genomic_DNA"/>
</dbReference>
<evidence type="ECO:0000256" key="4">
    <source>
        <dbReference type="ARBA" id="ARBA00023136"/>
    </source>
</evidence>
<dbReference type="Pfam" id="PF01061">
    <property type="entry name" value="ABC2_membrane"/>
    <property type="match status" value="1"/>
</dbReference>
<keyword evidence="3 6" id="KW-1133">Transmembrane helix</keyword>
<feature type="transmembrane region" description="Helical" evidence="6">
    <location>
        <begin position="47"/>
        <end position="73"/>
    </location>
</feature>
<evidence type="ECO:0000256" key="3">
    <source>
        <dbReference type="ARBA" id="ARBA00022989"/>
    </source>
</evidence>
<dbReference type="RefSeq" id="WP_390183561.1">
    <property type="nucleotide sequence ID" value="NZ_BAABLA010000021.1"/>
</dbReference>
<keyword evidence="4 6" id="KW-0472">Membrane</keyword>
<feature type="transmembrane region" description="Helical" evidence="6">
    <location>
        <begin position="200"/>
        <end position="218"/>
    </location>
</feature>
<feature type="transmembrane region" description="Helical" evidence="6">
    <location>
        <begin position="141"/>
        <end position="162"/>
    </location>
</feature>
<evidence type="ECO:0000256" key="2">
    <source>
        <dbReference type="ARBA" id="ARBA00022692"/>
    </source>
</evidence>
<dbReference type="InterPro" id="IPR051784">
    <property type="entry name" value="Nod_factor_ABC_transporter"/>
</dbReference>
<feature type="transmembrane region" description="Helical" evidence="6">
    <location>
        <begin position="85"/>
        <end position="104"/>
    </location>
</feature>
<keyword evidence="2 6" id="KW-0812">Transmembrane</keyword>
<dbReference type="PROSITE" id="PS51012">
    <property type="entry name" value="ABC_TM2"/>
    <property type="match status" value="1"/>
</dbReference>
<dbReference type="InterPro" id="IPR013525">
    <property type="entry name" value="ABC2_TM"/>
</dbReference>
<dbReference type="InterPro" id="IPR000412">
    <property type="entry name" value="ABC_2_transport"/>
</dbReference>
<keyword evidence="9" id="KW-1185">Reference proteome</keyword>
<evidence type="ECO:0000313" key="9">
    <source>
        <dbReference type="Proteomes" id="UP001596337"/>
    </source>
</evidence>
<comment type="subcellular location">
    <subcellularLocation>
        <location evidence="6">Cell membrane</location>
        <topology evidence="6">Multi-pass membrane protein</topology>
    </subcellularLocation>
    <subcellularLocation>
        <location evidence="1">Membrane</location>
        <topology evidence="1">Multi-pass membrane protein</topology>
    </subcellularLocation>
</comment>
<name>A0ABW2C6F0_9PSEU</name>
<keyword evidence="6" id="KW-0813">Transport</keyword>
<comment type="similarity">
    <text evidence="6">Belongs to the ABC-2 integral membrane protein family.</text>
</comment>
<keyword evidence="6" id="KW-1003">Cell membrane</keyword>
<dbReference type="PANTHER" id="PTHR43229:SF2">
    <property type="entry name" value="NODULATION PROTEIN J"/>
    <property type="match status" value="1"/>
</dbReference>
<feature type="transmembrane region" description="Helical" evidence="6">
    <location>
        <begin position="168"/>
        <end position="188"/>
    </location>
</feature>
<dbReference type="Proteomes" id="UP001596337">
    <property type="component" value="Unassembled WGS sequence"/>
</dbReference>
<dbReference type="PRINTS" id="PR00164">
    <property type="entry name" value="ABC2TRNSPORT"/>
</dbReference>
<dbReference type="PANTHER" id="PTHR43229">
    <property type="entry name" value="NODULATION PROTEIN J"/>
    <property type="match status" value="1"/>
</dbReference>
<evidence type="ECO:0000256" key="5">
    <source>
        <dbReference type="ARBA" id="ARBA00023251"/>
    </source>
</evidence>
<reference evidence="9" key="1">
    <citation type="journal article" date="2019" name="Int. J. Syst. Evol. Microbiol.">
        <title>The Global Catalogue of Microorganisms (GCM) 10K type strain sequencing project: providing services to taxonomists for standard genome sequencing and annotation.</title>
        <authorList>
            <consortium name="The Broad Institute Genomics Platform"/>
            <consortium name="The Broad Institute Genome Sequencing Center for Infectious Disease"/>
            <person name="Wu L."/>
            <person name="Ma J."/>
        </authorList>
    </citation>
    <scope>NUCLEOTIDE SEQUENCE [LARGE SCALE GENOMIC DNA]</scope>
    <source>
        <strain evidence="9">KCTC 32255</strain>
    </source>
</reference>
<comment type="caution">
    <text evidence="8">The sequence shown here is derived from an EMBL/GenBank/DDBJ whole genome shotgun (WGS) entry which is preliminary data.</text>
</comment>
<protein>
    <recommendedName>
        <fullName evidence="6">Transport permease protein</fullName>
    </recommendedName>
</protein>
<organism evidence="8 9">
    <name type="scientific">Haloechinothrix salitolerans</name>
    <dbReference type="NCBI Taxonomy" id="926830"/>
    <lineage>
        <taxon>Bacteria</taxon>
        <taxon>Bacillati</taxon>
        <taxon>Actinomycetota</taxon>
        <taxon>Actinomycetes</taxon>
        <taxon>Pseudonocardiales</taxon>
        <taxon>Pseudonocardiaceae</taxon>
        <taxon>Haloechinothrix</taxon>
    </lineage>
</organism>
<sequence>MRTMDSATDTATRRGPGLALRMLPFGRYTQGPGSVVERSMRVHSQNWIIVVSGFAEPVVYLLAFQIGFGALVGKVVGPGGQLVDYVAFVAPALLAASAMNGAIFETTYPVFFKLRYAKVYDAMLVTPLGPVDIALGEISWAVIRGGVYSVAFVMVMAAMGLLSSPFAVLLVPAALLISFAFASLGMALSTFLRSPSQFDYIRLVVMPLFLFSATFYPVSVYPESVRWLVQVSPLFHGVELMRGLAAGVLDPSMIGHVGVLAGLAAVGGAATSRRIGALLLG</sequence>
<accession>A0ABW2C6F0</accession>
<feature type="domain" description="ABC transmembrane type-2" evidence="7">
    <location>
        <begin position="48"/>
        <end position="275"/>
    </location>
</feature>
<evidence type="ECO:0000313" key="8">
    <source>
        <dbReference type="EMBL" id="MFC6870080.1"/>
    </source>
</evidence>
<evidence type="ECO:0000256" key="1">
    <source>
        <dbReference type="ARBA" id="ARBA00004141"/>
    </source>
</evidence>
<evidence type="ECO:0000259" key="7">
    <source>
        <dbReference type="PROSITE" id="PS51012"/>
    </source>
</evidence>
<gene>
    <name evidence="8" type="ORF">ACFQGD_23335</name>
</gene>
<keyword evidence="5" id="KW-0046">Antibiotic resistance</keyword>
<evidence type="ECO:0000256" key="6">
    <source>
        <dbReference type="RuleBase" id="RU361157"/>
    </source>
</evidence>
<dbReference type="PIRSF" id="PIRSF006648">
    <property type="entry name" value="DrrB"/>
    <property type="match status" value="1"/>
</dbReference>
<proteinExistence type="inferred from homology"/>